<accession>A0AAC8Q602</accession>
<dbReference type="Proteomes" id="UP000035579">
    <property type="component" value="Chromosome"/>
</dbReference>
<protein>
    <submittedName>
        <fullName evidence="2">Uncharacterized protein</fullName>
    </submittedName>
</protein>
<dbReference type="AlphaFoldDB" id="A0AAC8Q602"/>
<evidence type="ECO:0000256" key="1">
    <source>
        <dbReference type="SAM" id="MobiDB-lite"/>
    </source>
</evidence>
<evidence type="ECO:0000313" key="2">
    <source>
        <dbReference type="EMBL" id="AKJ01176.1"/>
    </source>
</evidence>
<reference evidence="2 3" key="1">
    <citation type="submission" date="2015-05" db="EMBL/GenBank/DDBJ databases">
        <title>Genome assembly of Archangium gephyra DSM 2261.</title>
        <authorList>
            <person name="Sharma G."/>
            <person name="Subramanian S."/>
        </authorList>
    </citation>
    <scope>NUCLEOTIDE SEQUENCE [LARGE SCALE GENOMIC DNA]</scope>
    <source>
        <strain evidence="2 3">DSM 2261</strain>
    </source>
</reference>
<dbReference type="EMBL" id="CP011509">
    <property type="protein sequence ID" value="AKJ01176.1"/>
    <property type="molecule type" value="Genomic_DNA"/>
</dbReference>
<gene>
    <name evidence="2" type="ORF">AA314_02802</name>
</gene>
<evidence type="ECO:0000313" key="3">
    <source>
        <dbReference type="Proteomes" id="UP000035579"/>
    </source>
</evidence>
<organism evidence="2 3">
    <name type="scientific">Archangium gephyra</name>
    <dbReference type="NCBI Taxonomy" id="48"/>
    <lineage>
        <taxon>Bacteria</taxon>
        <taxon>Pseudomonadati</taxon>
        <taxon>Myxococcota</taxon>
        <taxon>Myxococcia</taxon>
        <taxon>Myxococcales</taxon>
        <taxon>Cystobacterineae</taxon>
        <taxon>Archangiaceae</taxon>
        <taxon>Archangium</taxon>
    </lineage>
</organism>
<dbReference type="KEGG" id="age:AA314_02802"/>
<name>A0AAC8Q602_9BACT</name>
<feature type="region of interest" description="Disordered" evidence="1">
    <location>
        <begin position="345"/>
        <end position="406"/>
    </location>
</feature>
<sequence length="674" mass="72739">MWKKEPGRWSFDQEAVDKVHMNRFARRTVATLFLLLASTSCALLPGINNLPGLELPGMGLTSAEDFLKESPPVTTSLSDAVTEVPSLDGFEPETIAPMRELPRGLEGGFLLLPGVWEMDVRSYCLQAGTHAPSSGAGHSYAPLKGPKADIVQHILQNSALHPEIPQRDVQVLLWAILARTPITQMPRGYQLTAAKLLTPKELLALDRSVVEVLTPIVRQHALATLPASVRRVFEAENQLREKLTQTVEAPFEELERIAVLAGVAPTEAGGRVVQRGRWSYHPDGYFVRYFASSYTETKIQVYLPDQPFQLERDEAGNILRVVMESPQPHTNTGGTVMLASSRPVAASAGMTQAGGTSPGSSGPGTSGGLKEYEPSGNVAVPAGGGQRLGQSSGKPGAGQGSEEKKTKKAVEALKKYRDITGLFEHGWGQVLAIPSAVFDWLLDFQLAIGFKLVEDLRGDPPRADYKIIASVERLPFTPLKARAGLSPALAASLNALMEASTDMNAKLRAATISLDRQGGALQDKDKVWSDEQARAIIYYKAESGKSMLVLADRLEALVKTLRAEGVTARPVTAETARKYQARLRDNGFTPEELAAAKQAGMTGEEVAFLLKERIEATPQEMTGDIFESLTDSIDALRFFGKRLVTLPSVAPGKHLGLSTSRASLEGAHLPGQSG</sequence>
<proteinExistence type="predicted"/>